<reference evidence="1 2" key="1">
    <citation type="submission" date="2018-11" db="EMBL/GenBank/DDBJ databases">
        <title>Characterization of surface water Dickeya isolates.</title>
        <authorList>
            <person name="Van Gijsegem F."/>
            <person name="Pedron J."/>
        </authorList>
    </citation>
    <scope>NUCLEOTIDE SEQUENCE [LARGE SCALE GENOMIC DNA]</scope>
    <source>
        <strain evidence="1 2">FVG10-MFV-A16</strain>
    </source>
</reference>
<evidence type="ECO:0000313" key="1">
    <source>
        <dbReference type="EMBL" id="RNM26754.1"/>
    </source>
</evidence>
<comment type="caution">
    <text evidence="1">The sequence shown here is derived from an EMBL/GenBank/DDBJ whole genome shotgun (WGS) entry which is preliminary data.</text>
</comment>
<sequence length="147" mass="16924">MDDFQHVEGWLAALLAKLSPAERKTLLREVARDLRKRQQERIRLQQNPDGTAFEPRRVSLKDKKGRIRRQMFSKLRAAKYLKASATATEADVGFIGSAQRLARVHHYGLRDRVREHGPVVKYAARQLLGMDEPTIDVIRTQIMAHLD</sequence>
<keyword evidence="2" id="KW-1185">Reference proteome</keyword>
<dbReference type="InterPro" id="IPR006522">
    <property type="entry name" value="Phage_virion_morphogenesis"/>
</dbReference>
<protein>
    <submittedName>
        <fullName evidence="1">Phage virion morphogenesis protein</fullName>
    </submittedName>
</protein>
<dbReference type="Proteomes" id="UP000271870">
    <property type="component" value="Unassembled WGS sequence"/>
</dbReference>
<evidence type="ECO:0000313" key="2">
    <source>
        <dbReference type="Proteomes" id="UP000271870"/>
    </source>
</evidence>
<dbReference type="NCBIfam" id="TIGR01635">
    <property type="entry name" value="tail_comp_S"/>
    <property type="match status" value="1"/>
</dbReference>
<organism evidence="1 2">
    <name type="scientific">Dickeya undicola</name>
    <dbReference type="NCBI Taxonomy" id="1577887"/>
    <lineage>
        <taxon>Bacteria</taxon>
        <taxon>Pseudomonadati</taxon>
        <taxon>Pseudomonadota</taxon>
        <taxon>Gammaproteobacteria</taxon>
        <taxon>Enterobacterales</taxon>
        <taxon>Pectobacteriaceae</taxon>
        <taxon>Dickeya</taxon>
    </lineage>
</organism>
<gene>
    <name evidence="1" type="ORF">EFS38_03110</name>
</gene>
<proteinExistence type="predicted"/>
<name>A0ABX9WZZ4_9GAMM</name>
<accession>A0ABX9WZZ4</accession>
<dbReference type="RefSeq" id="WP_123250002.1">
    <property type="nucleotide sequence ID" value="NZ_RJLS01000002.1"/>
</dbReference>
<dbReference type="EMBL" id="RJLS01000002">
    <property type="protein sequence ID" value="RNM26754.1"/>
    <property type="molecule type" value="Genomic_DNA"/>
</dbReference>
<dbReference type="Pfam" id="PF05069">
    <property type="entry name" value="Phage_tail_S"/>
    <property type="match status" value="1"/>
</dbReference>